<feature type="coiled-coil region" evidence="6">
    <location>
        <begin position="114"/>
        <end position="141"/>
    </location>
</feature>
<dbReference type="AlphaFoldDB" id="A0A8D7A406"/>
<dbReference type="PANTHER" id="PTHR12547:SF162">
    <property type="entry name" value="ZINC FINGER CCCH DOMAIN-CONTAINING PROTEIN 15"/>
    <property type="match status" value="1"/>
</dbReference>
<keyword evidence="1 5" id="KW-0479">Metal-binding</keyword>
<feature type="region of interest" description="Disordered" evidence="7">
    <location>
        <begin position="275"/>
        <end position="307"/>
    </location>
</feature>
<reference evidence="9" key="1">
    <citation type="submission" date="2021-03" db="EMBL/GenBank/DDBJ databases">
        <authorList>
            <consortium name="Genoscope - CEA"/>
            <person name="William W."/>
        </authorList>
    </citation>
    <scope>NUCLEOTIDE SEQUENCE</scope>
    <source>
        <strain evidence="9">Doubled-haploid Pahang</strain>
    </source>
</reference>
<dbReference type="GO" id="GO:0008270">
    <property type="term" value="F:zinc ion binding"/>
    <property type="evidence" value="ECO:0007669"/>
    <property type="project" value="UniProtKB-KW"/>
</dbReference>
<dbReference type="GO" id="GO:0003729">
    <property type="term" value="F:mRNA binding"/>
    <property type="evidence" value="ECO:0007669"/>
    <property type="project" value="InterPro"/>
</dbReference>
<feature type="compositionally biased region" description="Basic and acidic residues" evidence="7">
    <location>
        <begin position="287"/>
        <end position="296"/>
    </location>
</feature>
<evidence type="ECO:0000256" key="6">
    <source>
        <dbReference type="SAM" id="Coils"/>
    </source>
</evidence>
<dbReference type="InterPro" id="IPR045877">
    <property type="entry name" value="ZFP36-like"/>
</dbReference>
<name>A0A8D7A406_MUSAM</name>
<accession>A0A8D7A406</accession>
<feature type="region of interest" description="Disordered" evidence="7">
    <location>
        <begin position="1"/>
        <end position="36"/>
    </location>
</feature>
<dbReference type="Pfam" id="PF00642">
    <property type="entry name" value="zf-CCCH"/>
    <property type="match status" value="2"/>
</dbReference>
<feature type="compositionally biased region" description="Polar residues" evidence="7">
    <location>
        <begin position="1"/>
        <end position="23"/>
    </location>
</feature>
<feature type="zinc finger region" description="C3H1-type" evidence="5">
    <location>
        <begin position="356"/>
        <end position="384"/>
    </location>
</feature>
<evidence type="ECO:0000256" key="2">
    <source>
        <dbReference type="ARBA" id="ARBA00022737"/>
    </source>
</evidence>
<evidence type="ECO:0000256" key="4">
    <source>
        <dbReference type="ARBA" id="ARBA00022833"/>
    </source>
</evidence>
<evidence type="ECO:0000256" key="7">
    <source>
        <dbReference type="SAM" id="MobiDB-lite"/>
    </source>
</evidence>
<keyword evidence="2" id="KW-0677">Repeat</keyword>
<dbReference type="InterPro" id="IPR036855">
    <property type="entry name" value="Znf_CCCH_sf"/>
</dbReference>
<organism evidence="9">
    <name type="scientific">Musa acuminata subsp. malaccensis</name>
    <name type="common">Wild banana</name>
    <name type="synonym">Musa malaccensis</name>
    <dbReference type="NCBI Taxonomy" id="214687"/>
    <lineage>
        <taxon>Eukaryota</taxon>
        <taxon>Viridiplantae</taxon>
        <taxon>Streptophyta</taxon>
        <taxon>Embryophyta</taxon>
        <taxon>Tracheophyta</taxon>
        <taxon>Spermatophyta</taxon>
        <taxon>Magnoliopsida</taxon>
        <taxon>Liliopsida</taxon>
        <taxon>Zingiberales</taxon>
        <taxon>Musaceae</taxon>
        <taxon>Musa</taxon>
    </lineage>
</organism>
<keyword evidence="4 5" id="KW-0862">Zinc</keyword>
<dbReference type="PROSITE" id="PS50103">
    <property type="entry name" value="ZF_C3H1"/>
    <property type="match status" value="2"/>
</dbReference>
<evidence type="ECO:0000256" key="1">
    <source>
        <dbReference type="ARBA" id="ARBA00022723"/>
    </source>
</evidence>
<feature type="domain" description="C3H1-type" evidence="8">
    <location>
        <begin position="318"/>
        <end position="346"/>
    </location>
</feature>
<dbReference type="SMART" id="SM00356">
    <property type="entry name" value="ZnF_C3H1"/>
    <property type="match status" value="2"/>
</dbReference>
<sequence>MQQEVVSPSNGDRLGSSITSPSFVSPDRRPQSPVYFNSGGDLPCTYPVFSPEDSLALLSPLLPASGSVSISPSSVYFDEVEAAATATENRLYLARLALQYQEMTENYDLCLSHLRDAAEELESLRRENASLRAANVELTRRLGLLAGKHGGRVTISTAAALADEFRGLSVAEPPPAEESPTSVLAFQESVSGCQFTRTPVVEKRVSLPKSISIRSSGYLKLNPGGGATSAANRNGRFRLSNPVMIGSCSSHILHYKAYQSCKSYVTIKKKNNLKQQRVSVGGGSTNKKGERSRGEDKEEEGGEGGGGAMEVEVYHQGMFKTELCNKWEESGECPYSDHCQFAHGIAELRPVLRHPRYKTELCRMVVSGGTCPYGHRCHFRHSLSPSDHQRLLLRP</sequence>
<dbReference type="SUPFAM" id="SSF90229">
    <property type="entry name" value="CCCH zinc finger"/>
    <property type="match status" value="2"/>
</dbReference>
<dbReference type="InterPro" id="IPR000571">
    <property type="entry name" value="Znf_CCCH"/>
</dbReference>
<evidence type="ECO:0000313" key="9">
    <source>
        <dbReference type="EMBL" id="CAG1841852.1"/>
    </source>
</evidence>
<evidence type="ECO:0000256" key="3">
    <source>
        <dbReference type="ARBA" id="ARBA00022771"/>
    </source>
</evidence>
<dbReference type="Gene3D" id="4.10.1000.10">
    <property type="entry name" value="Zinc finger, CCCH-type"/>
    <property type="match status" value="2"/>
</dbReference>
<gene>
    <name evidence="9" type="ORF">GSMUA_116470.1</name>
</gene>
<feature type="zinc finger region" description="C3H1-type" evidence="5">
    <location>
        <begin position="318"/>
        <end position="346"/>
    </location>
</feature>
<dbReference type="EMBL" id="HG996469">
    <property type="protein sequence ID" value="CAG1841852.1"/>
    <property type="molecule type" value="Genomic_DNA"/>
</dbReference>
<keyword evidence="3 5" id="KW-0863">Zinc-finger</keyword>
<dbReference type="FunFam" id="4.10.1000.10:FF:000002">
    <property type="entry name" value="Zinc finger protein 36, C3H1 type-like 1"/>
    <property type="match status" value="1"/>
</dbReference>
<evidence type="ECO:0000259" key="8">
    <source>
        <dbReference type="PROSITE" id="PS50103"/>
    </source>
</evidence>
<feature type="domain" description="C3H1-type" evidence="8">
    <location>
        <begin position="356"/>
        <end position="384"/>
    </location>
</feature>
<keyword evidence="6" id="KW-0175">Coiled coil</keyword>
<proteinExistence type="predicted"/>
<dbReference type="FunFam" id="4.10.1000.10:FF:000001">
    <property type="entry name" value="zinc finger CCCH domain-containing protein 15-like"/>
    <property type="match status" value="1"/>
</dbReference>
<protein>
    <submittedName>
        <fullName evidence="9">(wild Malaysian banana) hypothetical protein</fullName>
    </submittedName>
</protein>
<evidence type="ECO:0000256" key="5">
    <source>
        <dbReference type="PROSITE-ProRule" id="PRU00723"/>
    </source>
</evidence>
<dbReference type="PANTHER" id="PTHR12547">
    <property type="entry name" value="CCCH ZINC FINGER/TIS11-RELATED"/>
    <property type="match status" value="1"/>
</dbReference>